<keyword evidence="3" id="KW-1185">Reference proteome</keyword>
<dbReference type="Proteomes" id="UP000646749">
    <property type="component" value="Unassembled WGS sequence"/>
</dbReference>
<protein>
    <recommendedName>
        <fullName evidence="1">Trypsin-co-occurring domain-containing protein</fullName>
    </recommendedName>
</protein>
<name>A0ABQ4DXD7_9ACTN</name>
<dbReference type="Pfam" id="PF19493">
    <property type="entry name" value="Trypco1"/>
    <property type="match status" value="1"/>
</dbReference>
<dbReference type="InterPro" id="IPR045794">
    <property type="entry name" value="Trypco1"/>
</dbReference>
<organism evidence="2 3">
    <name type="scientific">Plantactinospora endophytica</name>
    <dbReference type="NCBI Taxonomy" id="673535"/>
    <lineage>
        <taxon>Bacteria</taxon>
        <taxon>Bacillati</taxon>
        <taxon>Actinomycetota</taxon>
        <taxon>Actinomycetes</taxon>
        <taxon>Micromonosporales</taxon>
        <taxon>Micromonosporaceae</taxon>
        <taxon>Plantactinospora</taxon>
    </lineage>
</organism>
<dbReference type="EMBL" id="BONW01000008">
    <property type="protein sequence ID" value="GIG87113.1"/>
    <property type="molecule type" value="Genomic_DNA"/>
</dbReference>
<feature type="domain" description="Trypsin-co-occurring" evidence="1">
    <location>
        <begin position="20"/>
        <end position="105"/>
    </location>
</feature>
<accession>A0ABQ4DXD7</accession>
<evidence type="ECO:0000259" key="1">
    <source>
        <dbReference type="Pfam" id="PF19493"/>
    </source>
</evidence>
<comment type="caution">
    <text evidence="2">The sequence shown here is derived from an EMBL/GenBank/DDBJ whole genome shotgun (WGS) entry which is preliminary data.</text>
</comment>
<proteinExistence type="predicted"/>
<dbReference type="NCBIfam" id="NF041216">
    <property type="entry name" value="CU044_2847_fam"/>
    <property type="match status" value="1"/>
</dbReference>
<evidence type="ECO:0000313" key="2">
    <source>
        <dbReference type="EMBL" id="GIG87113.1"/>
    </source>
</evidence>
<reference evidence="2 3" key="1">
    <citation type="submission" date="2021-01" db="EMBL/GenBank/DDBJ databases">
        <title>Whole genome shotgun sequence of Plantactinospora endophytica NBRC 110450.</title>
        <authorList>
            <person name="Komaki H."/>
            <person name="Tamura T."/>
        </authorList>
    </citation>
    <scope>NUCLEOTIDE SEQUENCE [LARGE SCALE GENOMIC DNA]</scope>
    <source>
        <strain evidence="2 3">NBRC 110450</strain>
    </source>
</reference>
<evidence type="ECO:0000313" key="3">
    <source>
        <dbReference type="Proteomes" id="UP000646749"/>
    </source>
</evidence>
<gene>
    <name evidence="2" type="ORF">Pen02_20490</name>
</gene>
<sequence>MPKDIDRVTIVPIGQLDGGPIFAEVVVNSDGDVGADRFGRLTELGGEISRISRFVAGAVRDNLPDPPRRYGVQFGIKLSAETGPLVAVLTKATAEANLVVHLEWEEDNPPESPTT</sequence>